<comment type="subcellular location">
    <subcellularLocation>
        <location evidence="1">Cytoplasm</location>
    </subcellularLocation>
</comment>
<dbReference type="GO" id="GO:0003700">
    <property type="term" value="F:DNA-binding transcription factor activity"/>
    <property type="evidence" value="ECO:0007669"/>
    <property type="project" value="InterPro"/>
</dbReference>
<gene>
    <name evidence="8" type="ORF">PKB_1832</name>
</gene>
<dbReference type="eggNOG" id="COG4977">
    <property type="taxonomic scope" value="Bacteria"/>
</dbReference>
<dbReference type="SUPFAM" id="SSF46689">
    <property type="entry name" value="Homeodomain-like"/>
    <property type="match status" value="2"/>
</dbReference>
<evidence type="ECO:0000259" key="7">
    <source>
        <dbReference type="PROSITE" id="PS01124"/>
    </source>
</evidence>
<keyword evidence="2" id="KW-0805">Transcription regulation</keyword>
<dbReference type="PATRIC" id="fig|1301098.3.peg.1819"/>
<dbReference type="GO" id="GO:0043565">
    <property type="term" value="F:sequence-specific DNA binding"/>
    <property type="evidence" value="ECO:0007669"/>
    <property type="project" value="InterPro"/>
</dbReference>
<evidence type="ECO:0000256" key="1">
    <source>
        <dbReference type="ARBA" id="ARBA00004496"/>
    </source>
</evidence>
<evidence type="ECO:0000256" key="2">
    <source>
        <dbReference type="ARBA" id="ARBA00023015"/>
    </source>
</evidence>
<dbReference type="Pfam" id="PF02311">
    <property type="entry name" value="AraC_binding"/>
    <property type="match status" value="1"/>
</dbReference>
<dbReference type="KEGG" id="pkc:PKB_1832"/>
<accession>A0A024HFB4</accession>
<evidence type="ECO:0000256" key="5">
    <source>
        <dbReference type="ARBA" id="ARBA00023163"/>
    </source>
</evidence>
<dbReference type="InterPro" id="IPR018060">
    <property type="entry name" value="HTH_AraC"/>
</dbReference>
<comment type="function">
    <text evidence="6">Regulatory protein of the TOL plasmid xyl operons. XylS activates the xylXYZLTEGFJQKIH operon required for the degradation of toluene, m-xylene and p-xylene.</text>
</comment>
<keyword evidence="4" id="KW-0010">Activator</keyword>
<dbReference type="PROSITE" id="PS01124">
    <property type="entry name" value="HTH_ARAC_FAMILY_2"/>
    <property type="match status" value="1"/>
</dbReference>
<dbReference type="Proteomes" id="UP000025241">
    <property type="component" value="Chromosome I"/>
</dbReference>
<dbReference type="InterPro" id="IPR050204">
    <property type="entry name" value="AraC_XylS_family_regulators"/>
</dbReference>
<evidence type="ECO:0000313" key="9">
    <source>
        <dbReference type="Proteomes" id="UP000025241"/>
    </source>
</evidence>
<dbReference type="STRING" id="1301098.PKB_1832"/>
<proteinExistence type="predicted"/>
<feature type="domain" description="HTH araC/xylS-type" evidence="7">
    <location>
        <begin position="170"/>
        <end position="267"/>
    </location>
</feature>
<dbReference type="OrthoDB" id="9809338at2"/>
<dbReference type="InterPro" id="IPR018062">
    <property type="entry name" value="HTH_AraC-typ_CS"/>
</dbReference>
<reference evidence="8 9" key="1">
    <citation type="submission" date="2013-03" db="EMBL/GenBank/DDBJ databases">
        <authorList>
            <person name="Linke B."/>
        </authorList>
    </citation>
    <scope>NUCLEOTIDE SEQUENCE [LARGE SCALE GENOMIC DNA]</scope>
    <source>
        <strain evidence="8 9">B13</strain>
    </source>
</reference>
<dbReference type="RefSeq" id="WP_043250939.1">
    <property type="nucleotide sequence ID" value="NZ_HG322950.1"/>
</dbReference>
<evidence type="ECO:0000256" key="4">
    <source>
        <dbReference type="ARBA" id="ARBA00023159"/>
    </source>
</evidence>
<dbReference type="SUPFAM" id="SSF51215">
    <property type="entry name" value="Regulatory protein AraC"/>
    <property type="match status" value="1"/>
</dbReference>
<dbReference type="PANTHER" id="PTHR46796">
    <property type="entry name" value="HTH-TYPE TRANSCRIPTIONAL ACTIVATOR RHAS-RELATED"/>
    <property type="match status" value="1"/>
</dbReference>
<dbReference type="GO" id="GO:0005737">
    <property type="term" value="C:cytoplasm"/>
    <property type="evidence" value="ECO:0007669"/>
    <property type="project" value="UniProtKB-SubCell"/>
</dbReference>
<keyword evidence="9" id="KW-1185">Reference proteome</keyword>
<name>A0A024HFB4_PSEKB</name>
<dbReference type="PANTHER" id="PTHR46796:SF11">
    <property type="entry name" value="TRANSCRIPTIONAL REGULATOR-RELATED"/>
    <property type="match status" value="1"/>
</dbReference>
<dbReference type="InterPro" id="IPR009057">
    <property type="entry name" value="Homeodomain-like_sf"/>
</dbReference>
<dbReference type="InterPro" id="IPR003313">
    <property type="entry name" value="AraC-bd"/>
</dbReference>
<keyword evidence="3" id="KW-0238">DNA-binding</keyword>
<organism evidence="8 9">
    <name type="scientific">Pseudomonas knackmussii (strain DSM 6978 / CCUG 54928 / LMG 23759 / B13)</name>
    <dbReference type="NCBI Taxonomy" id="1301098"/>
    <lineage>
        <taxon>Bacteria</taxon>
        <taxon>Pseudomonadati</taxon>
        <taxon>Pseudomonadota</taxon>
        <taxon>Gammaproteobacteria</taxon>
        <taxon>Pseudomonadales</taxon>
        <taxon>Pseudomonadaceae</taxon>
        <taxon>Pseudomonas</taxon>
    </lineage>
</organism>
<dbReference type="GO" id="GO:0009893">
    <property type="term" value="P:positive regulation of metabolic process"/>
    <property type="evidence" value="ECO:0007669"/>
    <property type="project" value="UniProtKB-ARBA"/>
</dbReference>
<evidence type="ECO:0000313" key="8">
    <source>
        <dbReference type="EMBL" id="CDF83182.1"/>
    </source>
</evidence>
<dbReference type="EMBL" id="HG322950">
    <property type="protein sequence ID" value="CDF83182.1"/>
    <property type="molecule type" value="Genomic_DNA"/>
</dbReference>
<reference evidence="8 9" key="2">
    <citation type="submission" date="2014-05" db="EMBL/GenBank/DDBJ databases">
        <title>Genome sequence of the 3-chlorobenzoate degrading bacterium Pseudomonas knackmussii B13 shows multiple evidence for horizontal gene transfer.</title>
        <authorList>
            <person name="Miyazaki R."/>
            <person name="Bertelli C."/>
            <person name="Falquet L."/>
            <person name="Robinson-Rechavi M."/>
            <person name="Gharib W."/>
            <person name="Roy S."/>
            <person name="Van der Meer J.R."/>
        </authorList>
    </citation>
    <scope>NUCLEOTIDE SEQUENCE [LARGE SCALE GENOMIC DNA]</scope>
    <source>
        <strain evidence="8 9">B13</strain>
    </source>
</reference>
<dbReference type="PROSITE" id="PS00041">
    <property type="entry name" value="HTH_ARAC_FAMILY_1"/>
    <property type="match status" value="1"/>
</dbReference>
<dbReference type="PRINTS" id="PR00032">
    <property type="entry name" value="HTHARAC"/>
</dbReference>
<dbReference type="Pfam" id="PF12833">
    <property type="entry name" value="HTH_18"/>
    <property type="match status" value="1"/>
</dbReference>
<dbReference type="HOGENOM" id="CLU_000445_88_16_6"/>
<evidence type="ECO:0000256" key="6">
    <source>
        <dbReference type="ARBA" id="ARBA00037345"/>
    </source>
</evidence>
<dbReference type="InterPro" id="IPR020449">
    <property type="entry name" value="Tscrpt_reg_AraC-type_HTH"/>
</dbReference>
<dbReference type="InterPro" id="IPR037923">
    <property type="entry name" value="HTH-like"/>
</dbReference>
<keyword evidence="5" id="KW-0804">Transcription</keyword>
<protein>
    <submittedName>
        <fullName evidence="8">AraC family transcriptional regulator</fullName>
    </submittedName>
</protein>
<dbReference type="SMART" id="SM00342">
    <property type="entry name" value="HTH_ARAC"/>
    <property type="match status" value="1"/>
</dbReference>
<evidence type="ECO:0000256" key="3">
    <source>
        <dbReference type="ARBA" id="ARBA00023125"/>
    </source>
</evidence>
<dbReference type="Gene3D" id="1.10.10.60">
    <property type="entry name" value="Homeodomain-like"/>
    <property type="match status" value="1"/>
</dbReference>
<dbReference type="AlphaFoldDB" id="A0A024HFB4"/>
<sequence>MERIEHHCSDLPGVRFIDAEYHRFAFPRHFHLDFHIGLMLDGRQRYVHGGESCLAGGGDILLMTPESIHDGASEDDAGYRIRVLSLEPQWLEQAARAFSDGRQGTPQLLASQLRDAQLQQQLHGLHQVLMAGERLEQEGRLWQGLATLLERTSRLRIREPGQGFDAATWRRLREWLESRLESPPTLDELAAFCDLSSWQVLRRFRNHCGLPPHQWLTQLRLERALPRVIAGQPLSEIALSLGFYDQAHFSRLFRRTYGLPPARLRPR</sequence>